<dbReference type="InterPro" id="IPR058240">
    <property type="entry name" value="rSAM_sf"/>
</dbReference>
<dbReference type="SFLD" id="SFLDG01082">
    <property type="entry name" value="B12-binding_domain_containing"/>
    <property type="match status" value="1"/>
</dbReference>
<dbReference type="InterPro" id="IPR051198">
    <property type="entry name" value="BchE-like"/>
</dbReference>
<evidence type="ECO:0000256" key="7">
    <source>
        <dbReference type="ARBA" id="ARBA00023014"/>
    </source>
</evidence>
<dbReference type="SUPFAM" id="SSF102114">
    <property type="entry name" value="Radical SAM enzymes"/>
    <property type="match status" value="1"/>
</dbReference>
<dbReference type="GO" id="GO:0051539">
    <property type="term" value="F:4 iron, 4 sulfur cluster binding"/>
    <property type="evidence" value="ECO:0007669"/>
    <property type="project" value="UniProtKB-KW"/>
</dbReference>
<dbReference type="SFLD" id="SFLDG01123">
    <property type="entry name" value="methyltransferase_(Class_B)"/>
    <property type="match status" value="1"/>
</dbReference>
<dbReference type="CDD" id="cd01335">
    <property type="entry name" value="Radical_SAM"/>
    <property type="match status" value="1"/>
</dbReference>
<dbReference type="SMART" id="SM00729">
    <property type="entry name" value="Elp3"/>
    <property type="match status" value="1"/>
</dbReference>
<sequence>MKRYEEFKILLLDAPETDMGWFNGNVASPALAYIAAYTKNDFTLKILDLHVEERPWLALKNTLTEFKPDLIGISFVHTCHHTEVNSCLRMIKKISPSSIVAGGGFLFSTLHEKYIKGGLIDIAVIGEGEITFKKIAETLAERKKESTAISRTDFRLRRSLKLIEGLAMAAGEEDAALAGTVSSEAIFKSPPRKFIENLDSIPFPAFELFHMERYNLPIYGGKETFGAMFSRGCANRCSFCTESAAWNHTVRRHSPEYAIKYLKLLYEVYGKKTFVFGDTDFLSKREWVQGFIDNLKASGMKINFFVQACCTSVIKCADLLPELRRLGLFKIMLGAESPFTDVLKLLNKGMQNRNIITRAMDLVKRNDILLLIMMIWGTEHDTEESLVQELEFFGRYADFISPGMLTPYPGTGLYESLKDKNVITVDDLSMYDQLHVIMPAGTMTYMETVATYRKNLFLHYNINWKTYRSLFSKNKFLQRIQWYYFLLIWSTFYKDLMAFGQDHFRKHIIHEKEYDRIMNG</sequence>
<dbReference type="GO" id="GO:0003824">
    <property type="term" value="F:catalytic activity"/>
    <property type="evidence" value="ECO:0007669"/>
    <property type="project" value="InterPro"/>
</dbReference>
<dbReference type="SUPFAM" id="SSF52242">
    <property type="entry name" value="Cobalamin (vitamin B12)-binding domain"/>
    <property type="match status" value="1"/>
</dbReference>
<comment type="cofactor">
    <cofactor evidence="1">
        <name>[4Fe-4S] cluster</name>
        <dbReference type="ChEBI" id="CHEBI:49883"/>
    </cofactor>
</comment>
<keyword evidence="4" id="KW-0949">S-adenosyl-L-methionine</keyword>
<dbReference type="STRING" id="1817813.A2008_04855"/>
<keyword evidence="7" id="KW-0411">Iron-sulfur</keyword>
<feature type="domain" description="B12-binding" evidence="8">
    <location>
        <begin position="14"/>
        <end position="146"/>
    </location>
</feature>
<keyword evidence="3" id="KW-0808">Transferase</keyword>
<dbReference type="GO" id="GO:0031419">
    <property type="term" value="F:cobalamin binding"/>
    <property type="evidence" value="ECO:0007669"/>
    <property type="project" value="InterPro"/>
</dbReference>
<evidence type="ECO:0000313" key="10">
    <source>
        <dbReference type="EMBL" id="OGM06146.1"/>
    </source>
</evidence>
<evidence type="ECO:0000256" key="3">
    <source>
        <dbReference type="ARBA" id="ARBA00022679"/>
    </source>
</evidence>
<evidence type="ECO:0000313" key="11">
    <source>
        <dbReference type="Proteomes" id="UP000178735"/>
    </source>
</evidence>
<name>A0A1F7WTP0_9BACT</name>
<dbReference type="PANTHER" id="PTHR43409">
    <property type="entry name" value="ANAEROBIC MAGNESIUM-PROTOPORPHYRIN IX MONOMETHYL ESTER CYCLASE-RELATED"/>
    <property type="match status" value="1"/>
</dbReference>
<feature type="domain" description="Radical SAM core" evidence="9">
    <location>
        <begin position="219"/>
        <end position="442"/>
    </location>
</feature>
<dbReference type="CDD" id="cd02068">
    <property type="entry name" value="radical_SAM_B12_BD"/>
    <property type="match status" value="1"/>
</dbReference>
<reference evidence="10 11" key="1">
    <citation type="journal article" date="2016" name="Nat. Commun.">
        <title>Thousands of microbial genomes shed light on interconnected biogeochemical processes in an aquifer system.</title>
        <authorList>
            <person name="Anantharaman K."/>
            <person name="Brown C.T."/>
            <person name="Hug L.A."/>
            <person name="Sharon I."/>
            <person name="Castelle C.J."/>
            <person name="Probst A.J."/>
            <person name="Thomas B.C."/>
            <person name="Singh A."/>
            <person name="Wilkins M.J."/>
            <person name="Karaoz U."/>
            <person name="Brodie E.L."/>
            <person name="Williams K.H."/>
            <person name="Hubbard S.S."/>
            <person name="Banfield J.F."/>
        </authorList>
    </citation>
    <scope>NUCLEOTIDE SEQUENCE [LARGE SCALE GENOMIC DNA]</scope>
</reference>
<evidence type="ECO:0000259" key="8">
    <source>
        <dbReference type="PROSITE" id="PS51332"/>
    </source>
</evidence>
<dbReference type="Pfam" id="PF02310">
    <property type="entry name" value="B12-binding"/>
    <property type="match status" value="1"/>
</dbReference>
<evidence type="ECO:0000256" key="4">
    <source>
        <dbReference type="ARBA" id="ARBA00022691"/>
    </source>
</evidence>
<dbReference type="InterPro" id="IPR013785">
    <property type="entry name" value="Aldolase_TIM"/>
</dbReference>
<evidence type="ECO:0000256" key="2">
    <source>
        <dbReference type="ARBA" id="ARBA00022603"/>
    </source>
</evidence>
<dbReference type="InterPro" id="IPR036724">
    <property type="entry name" value="Cobalamin-bd_sf"/>
</dbReference>
<keyword evidence="6" id="KW-0408">Iron</keyword>
<dbReference type="InterPro" id="IPR006158">
    <property type="entry name" value="Cobalamin-bd"/>
</dbReference>
<dbReference type="PANTHER" id="PTHR43409:SF7">
    <property type="entry name" value="BLL1977 PROTEIN"/>
    <property type="match status" value="1"/>
</dbReference>
<dbReference type="PROSITE" id="PS51332">
    <property type="entry name" value="B12_BINDING"/>
    <property type="match status" value="1"/>
</dbReference>
<accession>A0A1F7WTP0</accession>
<organism evidence="10 11">
    <name type="scientific">Candidatus Wallbacteria bacterium GWC2_49_35</name>
    <dbReference type="NCBI Taxonomy" id="1817813"/>
    <lineage>
        <taxon>Bacteria</taxon>
        <taxon>Candidatus Walliibacteriota</taxon>
    </lineage>
</organism>
<dbReference type="GO" id="GO:0046872">
    <property type="term" value="F:metal ion binding"/>
    <property type="evidence" value="ECO:0007669"/>
    <property type="project" value="UniProtKB-KW"/>
</dbReference>
<dbReference type="Pfam" id="PF04055">
    <property type="entry name" value="Radical_SAM"/>
    <property type="match status" value="1"/>
</dbReference>
<dbReference type="Gene3D" id="3.40.50.280">
    <property type="entry name" value="Cobalamin-binding domain"/>
    <property type="match status" value="1"/>
</dbReference>
<dbReference type="EMBL" id="MGFH01000078">
    <property type="protein sequence ID" value="OGM06146.1"/>
    <property type="molecule type" value="Genomic_DNA"/>
</dbReference>
<dbReference type="PROSITE" id="PS51918">
    <property type="entry name" value="RADICAL_SAM"/>
    <property type="match status" value="1"/>
</dbReference>
<dbReference type="InterPro" id="IPR007197">
    <property type="entry name" value="rSAM"/>
</dbReference>
<dbReference type="Proteomes" id="UP000178735">
    <property type="component" value="Unassembled WGS sequence"/>
</dbReference>
<dbReference type="Gene3D" id="3.20.20.70">
    <property type="entry name" value="Aldolase class I"/>
    <property type="match status" value="1"/>
</dbReference>
<dbReference type="InterPro" id="IPR034466">
    <property type="entry name" value="Methyltransferase_Class_B"/>
</dbReference>
<proteinExistence type="predicted"/>
<dbReference type="SFLD" id="SFLDS00029">
    <property type="entry name" value="Radical_SAM"/>
    <property type="match status" value="1"/>
</dbReference>
<comment type="caution">
    <text evidence="10">The sequence shown here is derived from an EMBL/GenBank/DDBJ whole genome shotgun (WGS) entry which is preliminary data.</text>
</comment>
<protein>
    <submittedName>
        <fullName evidence="10">Uncharacterized protein</fullName>
    </submittedName>
</protein>
<dbReference type="InterPro" id="IPR006638">
    <property type="entry name" value="Elp3/MiaA/NifB-like_rSAM"/>
</dbReference>
<evidence type="ECO:0000259" key="9">
    <source>
        <dbReference type="PROSITE" id="PS51918"/>
    </source>
</evidence>
<evidence type="ECO:0000256" key="6">
    <source>
        <dbReference type="ARBA" id="ARBA00023004"/>
    </source>
</evidence>
<keyword evidence="5" id="KW-0479">Metal-binding</keyword>
<evidence type="ECO:0000256" key="5">
    <source>
        <dbReference type="ARBA" id="ARBA00022723"/>
    </source>
</evidence>
<evidence type="ECO:0000256" key="1">
    <source>
        <dbReference type="ARBA" id="ARBA00001966"/>
    </source>
</evidence>
<gene>
    <name evidence="10" type="ORF">A2008_04855</name>
</gene>
<dbReference type="AlphaFoldDB" id="A0A1F7WTP0"/>
<keyword evidence="2" id="KW-0489">Methyltransferase</keyword>